<dbReference type="KEGG" id="dja:HY57_13240"/>
<organism evidence="2 3">
    <name type="scientific">Dyella japonica A8</name>
    <dbReference type="NCBI Taxonomy" id="1217721"/>
    <lineage>
        <taxon>Bacteria</taxon>
        <taxon>Pseudomonadati</taxon>
        <taxon>Pseudomonadota</taxon>
        <taxon>Gammaproteobacteria</taxon>
        <taxon>Lysobacterales</taxon>
        <taxon>Rhodanobacteraceae</taxon>
        <taxon>Dyella</taxon>
    </lineage>
</organism>
<proteinExistence type="predicted"/>
<dbReference type="HOGENOM" id="CLU_029112_0_0_6"/>
<evidence type="ECO:0000256" key="1">
    <source>
        <dbReference type="SAM" id="MobiDB-lite"/>
    </source>
</evidence>
<keyword evidence="3" id="KW-1185">Reference proteome</keyword>
<dbReference type="EMBL" id="CP008884">
    <property type="protein sequence ID" value="AIF48155.1"/>
    <property type="molecule type" value="Genomic_DNA"/>
</dbReference>
<dbReference type="STRING" id="1217721.HY57_13240"/>
<dbReference type="AlphaFoldDB" id="A0A075K2L8"/>
<dbReference type="PATRIC" id="fig|1217721.7.peg.2729"/>
<feature type="region of interest" description="Disordered" evidence="1">
    <location>
        <begin position="625"/>
        <end position="687"/>
    </location>
</feature>
<dbReference type="Gene3D" id="3.30.420.10">
    <property type="entry name" value="Ribonuclease H-like superfamily/Ribonuclease H"/>
    <property type="match status" value="1"/>
</dbReference>
<dbReference type="GO" id="GO:0003676">
    <property type="term" value="F:nucleic acid binding"/>
    <property type="evidence" value="ECO:0007669"/>
    <property type="project" value="InterPro"/>
</dbReference>
<sequence length="687" mass="77956">MSDIKYTRENAPRDWLNYREWVEVSTEGWPEKQEKRFNLLYQAVIDYIEGRPFDAELKSQNIYIQTLLRSFRRCITPDGSGELVGWRGLIKNLRFRPPERRKPPMASGRSKKGGLAGALAQFLRQHKEIAADFEKYLLNSARRAEGCEARLREKSAHQKFLELCEKGGVNSWEWPFSTKKLGRESIRGYLHNFINLRYDDIVATQFGSRAAARSKTGTGMHSRLMANRPFDIVEMDEHKCQFIGSIGIPSPEGMRWLPIERITIILVIDRWLRTILGYKIVFRREANADDVLDALNSAMGNGRPRTFCEGFEEQSSAGLPSELGDPFTWCGWNQLLVDNALIHLAEEVGLRSRDLLGCDINFGPIRRFDRRPTVEGIFGGMERLGFRRIRSTVGTSPLDPMRQDAEGQAIAAKVPIIDIVQLIESIIVDHNRRNSKSNFGSDPMSRLEAAWHDTDKFGLIVPALPPLAPGKKALNVSVAEFTVRGSQRDGRRPYIHFEGADYTTVELASDWKWLNRRVIGHISRDAIREFPLFAEDGTFIGIAKVQGRWRHTEHSRDVRKHINDLIEEGYLAIGFLDDPVHQWLERIREKSRSEKSAKSISRKDLAHLAEHELSQRANAVEGREIPAPHVEPSAPPPVVHGPDPRTDSSLSQSSKPSGLQHLPASAPEVATTAEEDDYLDYDDLNAF</sequence>
<gene>
    <name evidence="2" type="ORF">HY57_13240</name>
</gene>
<dbReference type="RefSeq" id="WP_019467601.1">
    <property type="nucleotide sequence ID" value="NZ_ALOY01000184.1"/>
</dbReference>
<protein>
    <recommendedName>
        <fullName evidence="4">Integrase catalytic domain-containing protein</fullName>
    </recommendedName>
</protein>
<feature type="compositionally biased region" description="Low complexity" evidence="1">
    <location>
        <begin position="648"/>
        <end position="657"/>
    </location>
</feature>
<feature type="compositionally biased region" description="Acidic residues" evidence="1">
    <location>
        <begin position="673"/>
        <end position="687"/>
    </location>
</feature>
<evidence type="ECO:0000313" key="2">
    <source>
        <dbReference type="EMBL" id="AIF48155.1"/>
    </source>
</evidence>
<dbReference type="OrthoDB" id="501284at2"/>
<reference evidence="2 3" key="1">
    <citation type="submission" date="2014-07" db="EMBL/GenBank/DDBJ databases">
        <title>Complete Genome Sequence of Dyella japonica Strain A8 Isolated from Malaysian Tropical Soil.</title>
        <authorList>
            <person name="Hui R.K.H."/>
            <person name="Chen J.-W."/>
            <person name="Chan K.-G."/>
            <person name="Leung F.C.C."/>
        </authorList>
    </citation>
    <scope>NUCLEOTIDE SEQUENCE [LARGE SCALE GENOMIC DNA]</scope>
    <source>
        <strain evidence="2 3">A8</strain>
    </source>
</reference>
<evidence type="ECO:0008006" key="4">
    <source>
        <dbReference type="Google" id="ProtNLM"/>
    </source>
</evidence>
<evidence type="ECO:0000313" key="3">
    <source>
        <dbReference type="Proteomes" id="UP000027987"/>
    </source>
</evidence>
<dbReference type="InterPro" id="IPR036397">
    <property type="entry name" value="RNaseH_sf"/>
</dbReference>
<name>A0A075K2L8_9GAMM</name>
<dbReference type="Proteomes" id="UP000027987">
    <property type="component" value="Chromosome"/>
</dbReference>
<accession>A0A075K2L8</accession>